<gene>
    <name evidence="1" type="ORF">BT62DRAFT_1010746</name>
</gene>
<sequence>MTSRRNGGSIGYRAHKVYHLPKSPARPHIRSNPPRIHRHDHDPFSFDSSAYCTANRSNAALLTESSLSAPSVLETLRYDFPSSSTESEEKGGDDAVRVRGNGRGVEFLDKKVLCRFGDGGVRDDVDVGDRADAFEWSGTTNGGYDGGVGVDLERLRKGIVMFNLEVVNRPTVYLSLEYWCTINSDLPVTNSVSAIAGF</sequence>
<name>A0A9P7VK61_9AGAR</name>
<evidence type="ECO:0000313" key="1">
    <source>
        <dbReference type="EMBL" id="KAG7442209.1"/>
    </source>
</evidence>
<dbReference type="AlphaFoldDB" id="A0A9P7VK61"/>
<comment type="caution">
    <text evidence="1">The sequence shown here is derived from an EMBL/GenBank/DDBJ whole genome shotgun (WGS) entry which is preliminary data.</text>
</comment>
<dbReference type="Proteomes" id="UP000812287">
    <property type="component" value="Unassembled WGS sequence"/>
</dbReference>
<protein>
    <submittedName>
        <fullName evidence="1">Uncharacterized protein</fullName>
    </submittedName>
</protein>
<proteinExistence type="predicted"/>
<evidence type="ECO:0000313" key="2">
    <source>
        <dbReference type="Proteomes" id="UP000812287"/>
    </source>
</evidence>
<dbReference type="RefSeq" id="XP_043035709.1">
    <property type="nucleotide sequence ID" value="XM_043177684.1"/>
</dbReference>
<organism evidence="1 2">
    <name type="scientific">Guyanagaster necrorhizus</name>
    <dbReference type="NCBI Taxonomy" id="856835"/>
    <lineage>
        <taxon>Eukaryota</taxon>
        <taxon>Fungi</taxon>
        <taxon>Dikarya</taxon>
        <taxon>Basidiomycota</taxon>
        <taxon>Agaricomycotina</taxon>
        <taxon>Agaricomycetes</taxon>
        <taxon>Agaricomycetidae</taxon>
        <taxon>Agaricales</taxon>
        <taxon>Marasmiineae</taxon>
        <taxon>Physalacriaceae</taxon>
        <taxon>Guyanagaster</taxon>
    </lineage>
</organism>
<dbReference type="GeneID" id="66099971"/>
<reference evidence="1" key="1">
    <citation type="submission" date="2020-11" db="EMBL/GenBank/DDBJ databases">
        <title>Adaptations for nitrogen fixation in a non-lichenized fungal sporocarp promotes dispersal by wood-feeding termites.</title>
        <authorList>
            <consortium name="DOE Joint Genome Institute"/>
            <person name="Koch R.A."/>
            <person name="Yoon G."/>
            <person name="Arayal U."/>
            <person name="Lail K."/>
            <person name="Amirebrahimi M."/>
            <person name="Labutti K."/>
            <person name="Lipzen A."/>
            <person name="Riley R."/>
            <person name="Barry K."/>
            <person name="Henrissat B."/>
            <person name="Grigoriev I.V."/>
            <person name="Herr J.R."/>
            <person name="Aime M.C."/>
        </authorList>
    </citation>
    <scope>NUCLEOTIDE SEQUENCE</scope>
    <source>
        <strain evidence="1">MCA 3950</strain>
    </source>
</reference>
<dbReference type="EMBL" id="MU250553">
    <property type="protein sequence ID" value="KAG7442209.1"/>
    <property type="molecule type" value="Genomic_DNA"/>
</dbReference>
<keyword evidence="2" id="KW-1185">Reference proteome</keyword>
<accession>A0A9P7VK61</accession>